<sequence>MGGSDCLNKLFESKPAYSSVIMPGENHKTHRGHERNTSLIRVFTVVAYICSVSIAAAVLSLYYFFIWDPATNNQNSTLVTYSSNSTTSHLLGHSKTSSPLLRPLLGNCSLSTDDAHGNLTSPMEGKPSALF</sequence>
<dbReference type="Pfam" id="PF15018">
    <property type="entry name" value="InaF-motif"/>
    <property type="match status" value="1"/>
</dbReference>
<gene>
    <name evidence="2" type="ORF">DAPPUDRAFT_305487</name>
</gene>
<evidence type="ECO:0008006" key="4">
    <source>
        <dbReference type="Google" id="ProtNLM"/>
    </source>
</evidence>
<evidence type="ECO:0000313" key="2">
    <source>
        <dbReference type="EMBL" id="EFX87978.1"/>
    </source>
</evidence>
<dbReference type="PANTHER" id="PTHR34929:SF1">
    <property type="entry name" value="INAF MOTIF CONTAINING 2"/>
    <property type="match status" value="1"/>
</dbReference>
<dbReference type="PANTHER" id="PTHR34929">
    <property type="entry name" value="ZGC:153157"/>
    <property type="match status" value="1"/>
</dbReference>
<dbReference type="KEGG" id="dpx:DAPPUDRAFT_305487"/>
<evidence type="ECO:0000313" key="3">
    <source>
        <dbReference type="Proteomes" id="UP000000305"/>
    </source>
</evidence>
<name>E9FWY9_DAPPU</name>
<reference evidence="2 3" key="1">
    <citation type="journal article" date="2011" name="Science">
        <title>The ecoresponsive genome of Daphnia pulex.</title>
        <authorList>
            <person name="Colbourne J.K."/>
            <person name="Pfrender M.E."/>
            <person name="Gilbert D."/>
            <person name="Thomas W.K."/>
            <person name="Tucker A."/>
            <person name="Oakley T.H."/>
            <person name="Tokishita S."/>
            <person name="Aerts A."/>
            <person name="Arnold G.J."/>
            <person name="Basu M.K."/>
            <person name="Bauer D.J."/>
            <person name="Caceres C.E."/>
            <person name="Carmel L."/>
            <person name="Casola C."/>
            <person name="Choi J.H."/>
            <person name="Detter J.C."/>
            <person name="Dong Q."/>
            <person name="Dusheyko S."/>
            <person name="Eads B.D."/>
            <person name="Frohlich T."/>
            <person name="Geiler-Samerotte K.A."/>
            <person name="Gerlach D."/>
            <person name="Hatcher P."/>
            <person name="Jogdeo S."/>
            <person name="Krijgsveld J."/>
            <person name="Kriventseva E.V."/>
            <person name="Kultz D."/>
            <person name="Laforsch C."/>
            <person name="Lindquist E."/>
            <person name="Lopez J."/>
            <person name="Manak J.R."/>
            <person name="Muller J."/>
            <person name="Pangilinan J."/>
            <person name="Patwardhan R.P."/>
            <person name="Pitluck S."/>
            <person name="Pritham E.J."/>
            <person name="Rechtsteiner A."/>
            <person name="Rho M."/>
            <person name="Rogozin I.B."/>
            <person name="Sakarya O."/>
            <person name="Salamov A."/>
            <person name="Schaack S."/>
            <person name="Shapiro H."/>
            <person name="Shiga Y."/>
            <person name="Skalitzky C."/>
            <person name="Smith Z."/>
            <person name="Souvorov A."/>
            <person name="Sung W."/>
            <person name="Tang Z."/>
            <person name="Tsuchiya D."/>
            <person name="Tu H."/>
            <person name="Vos H."/>
            <person name="Wang M."/>
            <person name="Wolf Y.I."/>
            <person name="Yamagata H."/>
            <person name="Yamada T."/>
            <person name="Ye Y."/>
            <person name="Shaw J.R."/>
            <person name="Andrews J."/>
            <person name="Crease T.J."/>
            <person name="Tang H."/>
            <person name="Lucas S.M."/>
            <person name="Robertson H.M."/>
            <person name="Bork P."/>
            <person name="Koonin E.V."/>
            <person name="Zdobnov E.M."/>
            <person name="Grigoriev I.V."/>
            <person name="Lynch M."/>
            <person name="Boore J.L."/>
        </authorList>
    </citation>
    <scope>NUCLEOTIDE SEQUENCE [LARGE SCALE GENOMIC DNA]</scope>
</reference>
<keyword evidence="1" id="KW-1133">Transmembrane helix</keyword>
<keyword evidence="1" id="KW-0472">Membrane</keyword>
<keyword evidence="3" id="KW-1185">Reference proteome</keyword>
<dbReference type="Proteomes" id="UP000000305">
    <property type="component" value="Unassembled WGS sequence"/>
</dbReference>
<evidence type="ECO:0000256" key="1">
    <source>
        <dbReference type="SAM" id="Phobius"/>
    </source>
</evidence>
<dbReference type="AlphaFoldDB" id="E9FWY9"/>
<dbReference type="EMBL" id="GL732526">
    <property type="protein sequence ID" value="EFX87978.1"/>
    <property type="molecule type" value="Genomic_DNA"/>
</dbReference>
<feature type="transmembrane region" description="Helical" evidence="1">
    <location>
        <begin position="39"/>
        <end position="65"/>
    </location>
</feature>
<protein>
    <recommendedName>
        <fullName evidence="4">InaF motif containing 2</fullName>
    </recommendedName>
</protein>
<proteinExistence type="predicted"/>
<dbReference type="HOGENOM" id="CLU_1929692_0_0_1"/>
<dbReference type="InterPro" id="IPR029162">
    <property type="entry name" value="InaF-motif"/>
</dbReference>
<organism evidence="2 3">
    <name type="scientific">Daphnia pulex</name>
    <name type="common">Water flea</name>
    <dbReference type="NCBI Taxonomy" id="6669"/>
    <lineage>
        <taxon>Eukaryota</taxon>
        <taxon>Metazoa</taxon>
        <taxon>Ecdysozoa</taxon>
        <taxon>Arthropoda</taxon>
        <taxon>Crustacea</taxon>
        <taxon>Branchiopoda</taxon>
        <taxon>Diplostraca</taxon>
        <taxon>Cladocera</taxon>
        <taxon>Anomopoda</taxon>
        <taxon>Daphniidae</taxon>
        <taxon>Daphnia</taxon>
    </lineage>
</organism>
<accession>E9FWY9</accession>
<dbReference type="InParanoid" id="E9FWY9"/>
<keyword evidence="1" id="KW-0812">Transmembrane</keyword>
<dbReference type="OrthoDB" id="8113027at2759"/>